<keyword evidence="1" id="KW-1133">Transmembrane helix</keyword>
<feature type="transmembrane region" description="Helical" evidence="1">
    <location>
        <begin position="241"/>
        <end position="265"/>
    </location>
</feature>
<evidence type="ECO:0000313" key="3">
    <source>
        <dbReference type="Proteomes" id="UP000217250"/>
    </source>
</evidence>
<dbReference type="EMBL" id="CP022386">
    <property type="protein sequence ID" value="ATA87464.1"/>
    <property type="molecule type" value="Genomic_DNA"/>
</dbReference>
<feature type="transmembrane region" description="Helical" evidence="1">
    <location>
        <begin position="205"/>
        <end position="229"/>
    </location>
</feature>
<feature type="transmembrane region" description="Helical" evidence="1">
    <location>
        <begin position="68"/>
        <end position="91"/>
    </location>
</feature>
<proteinExistence type="predicted"/>
<gene>
    <name evidence="2" type="ORF">CGC50_10035</name>
</gene>
<dbReference type="Proteomes" id="UP000217250">
    <property type="component" value="Chromosome"/>
</dbReference>
<organism evidence="2 3">
    <name type="scientific">Capnocytophaga gingivalis</name>
    <dbReference type="NCBI Taxonomy" id="1017"/>
    <lineage>
        <taxon>Bacteria</taxon>
        <taxon>Pseudomonadati</taxon>
        <taxon>Bacteroidota</taxon>
        <taxon>Flavobacteriia</taxon>
        <taxon>Flavobacteriales</taxon>
        <taxon>Flavobacteriaceae</taxon>
        <taxon>Capnocytophaga</taxon>
    </lineage>
</organism>
<evidence type="ECO:0000256" key="1">
    <source>
        <dbReference type="SAM" id="Phobius"/>
    </source>
</evidence>
<protein>
    <recommendedName>
        <fullName evidence="4">Glycerophosphoryl diester phosphodiesterase membrane domain-containing protein</fullName>
    </recommendedName>
</protein>
<feature type="transmembrane region" description="Helical" evidence="1">
    <location>
        <begin position="34"/>
        <end position="56"/>
    </location>
</feature>
<keyword evidence="1" id="KW-0472">Membrane</keyword>
<dbReference type="GeneID" id="84808893"/>
<keyword evidence="1" id="KW-0812">Transmembrane</keyword>
<accession>A0A250FQV9</accession>
<evidence type="ECO:0008006" key="4">
    <source>
        <dbReference type="Google" id="ProtNLM"/>
    </source>
</evidence>
<name>A0A250FQV9_9FLAO</name>
<feature type="transmembrane region" description="Helical" evidence="1">
    <location>
        <begin position="120"/>
        <end position="145"/>
    </location>
</feature>
<dbReference type="KEGG" id="cgh:CGC50_10035"/>
<feature type="transmembrane region" description="Helical" evidence="1">
    <location>
        <begin position="151"/>
        <end position="168"/>
    </location>
</feature>
<sequence>MNDFVFYKKRKFGDLISDTFTFFRKYAGNYFSNYLVINGAAIVSAGILFTVMVFFLPSLSGGIGTSLLLVLLMLVIVFFLFLFVFCFPIAYTELLEKNPNRTDIASQELLESIKKMMPRAFLFGFISIFVIWIPYLLVSFGLASILGDAPFLLQLVSYFLSTLLFLFMQQTMLVYIKDREGYFQALGKVVNQLKERFWDKFGATFVMNFICGLIISVGAIIPIIVYFLTLAVSGFEPGLGTAILVFVLLLIVVTVIFVSLNLSLFQQILIHLGEKEDQHTDDIDLIGQNVEE</sequence>
<dbReference type="RefSeq" id="WP_095910718.1">
    <property type="nucleotide sequence ID" value="NZ_CAUPXI010000035.1"/>
</dbReference>
<evidence type="ECO:0000313" key="2">
    <source>
        <dbReference type="EMBL" id="ATA87464.1"/>
    </source>
</evidence>
<reference evidence="3" key="1">
    <citation type="submission" date="2017-06" db="EMBL/GenBank/DDBJ databases">
        <title>Capnocytophaga spp. assemblies.</title>
        <authorList>
            <person name="Gulvik C.A."/>
        </authorList>
    </citation>
    <scope>NUCLEOTIDE SEQUENCE [LARGE SCALE GENOMIC DNA]</scope>
    <source>
        <strain evidence="3">H1496</strain>
    </source>
</reference>
<dbReference type="OrthoDB" id="1149172at2"/>
<dbReference type="AlphaFoldDB" id="A0A250FQV9"/>